<feature type="compositionally biased region" description="Pro residues" evidence="1">
    <location>
        <begin position="193"/>
        <end position="203"/>
    </location>
</feature>
<gene>
    <name evidence="2" type="ORF">B0H17DRAFT_1149996</name>
</gene>
<name>A0AAD7BVN2_MYCRO</name>
<feature type="region of interest" description="Disordered" evidence="1">
    <location>
        <begin position="92"/>
        <end position="144"/>
    </location>
</feature>
<evidence type="ECO:0000256" key="1">
    <source>
        <dbReference type="SAM" id="MobiDB-lite"/>
    </source>
</evidence>
<accession>A0AAD7BVN2</accession>
<proteinExistence type="predicted"/>
<comment type="caution">
    <text evidence="2">The sequence shown here is derived from an EMBL/GenBank/DDBJ whole genome shotgun (WGS) entry which is preliminary data.</text>
</comment>
<evidence type="ECO:0000313" key="3">
    <source>
        <dbReference type="Proteomes" id="UP001221757"/>
    </source>
</evidence>
<dbReference type="Proteomes" id="UP001221757">
    <property type="component" value="Unassembled WGS sequence"/>
</dbReference>
<feature type="region of interest" description="Disordered" evidence="1">
    <location>
        <begin position="187"/>
        <end position="209"/>
    </location>
</feature>
<feature type="compositionally biased region" description="Polar residues" evidence="1">
    <location>
        <begin position="593"/>
        <end position="606"/>
    </location>
</feature>
<feature type="compositionally biased region" description="Basic and acidic residues" evidence="1">
    <location>
        <begin position="624"/>
        <end position="633"/>
    </location>
</feature>
<protein>
    <submittedName>
        <fullName evidence="2">Uncharacterized protein</fullName>
    </submittedName>
</protein>
<organism evidence="2 3">
    <name type="scientific">Mycena rosella</name>
    <name type="common">Pink bonnet</name>
    <name type="synonym">Agaricus rosellus</name>
    <dbReference type="NCBI Taxonomy" id="1033263"/>
    <lineage>
        <taxon>Eukaryota</taxon>
        <taxon>Fungi</taxon>
        <taxon>Dikarya</taxon>
        <taxon>Basidiomycota</taxon>
        <taxon>Agaricomycotina</taxon>
        <taxon>Agaricomycetes</taxon>
        <taxon>Agaricomycetidae</taxon>
        <taxon>Agaricales</taxon>
        <taxon>Marasmiineae</taxon>
        <taxon>Mycenaceae</taxon>
        <taxon>Mycena</taxon>
    </lineage>
</organism>
<feature type="region of interest" description="Disordered" evidence="1">
    <location>
        <begin position="593"/>
        <end position="681"/>
    </location>
</feature>
<dbReference type="EMBL" id="JARKIE010000496">
    <property type="protein sequence ID" value="KAJ7632049.1"/>
    <property type="molecule type" value="Genomic_DNA"/>
</dbReference>
<evidence type="ECO:0000313" key="2">
    <source>
        <dbReference type="EMBL" id="KAJ7632049.1"/>
    </source>
</evidence>
<feature type="compositionally biased region" description="Polar residues" evidence="1">
    <location>
        <begin position="667"/>
        <end position="676"/>
    </location>
</feature>
<reference evidence="2" key="1">
    <citation type="submission" date="2023-03" db="EMBL/GenBank/DDBJ databases">
        <title>Massive genome expansion in bonnet fungi (Mycena s.s.) driven by repeated elements and novel gene families across ecological guilds.</title>
        <authorList>
            <consortium name="Lawrence Berkeley National Laboratory"/>
            <person name="Harder C.B."/>
            <person name="Miyauchi S."/>
            <person name="Viragh M."/>
            <person name="Kuo A."/>
            <person name="Thoen E."/>
            <person name="Andreopoulos B."/>
            <person name="Lu D."/>
            <person name="Skrede I."/>
            <person name="Drula E."/>
            <person name="Henrissat B."/>
            <person name="Morin E."/>
            <person name="Kohler A."/>
            <person name="Barry K."/>
            <person name="LaButti K."/>
            <person name="Morin E."/>
            <person name="Salamov A."/>
            <person name="Lipzen A."/>
            <person name="Mereny Z."/>
            <person name="Hegedus B."/>
            <person name="Baldrian P."/>
            <person name="Stursova M."/>
            <person name="Weitz H."/>
            <person name="Taylor A."/>
            <person name="Grigoriev I.V."/>
            <person name="Nagy L.G."/>
            <person name="Martin F."/>
            <person name="Kauserud H."/>
        </authorList>
    </citation>
    <scope>NUCLEOTIDE SEQUENCE</scope>
    <source>
        <strain evidence="2">CBHHK067</strain>
    </source>
</reference>
<feature type="compositionally biased region" description="Basic and acidic residues" evidence="1">
    <location>
        <begin position="645"/>
        <end position="654"/>
    </location>
</feature>
<dbReference type="AlphaFoldDB" id="A0AAD7BVN2"/>
<sequence>MSRSTRSGTVFSPYDLVASPYDPGGKPRIIKTGISLAPYIQASLAAADRRADRCEATVTSSWEIVGGDIAAADVQEADEWEDLVEALSRPASPLSELTSLPSTPSRSGSLPSFSPSSPSSWSSSTFDSLEPTNDAAPATFDNTAMPVLLPAGSIEIRRNKESTAARRARRRRSQRRTALLTRGRIFGTSTTPLPAPCPTPRPPGLASRGRSAAAVGSSRSLGTWSIRSPIGAFSARFSEINIYAVSPASSPVTRTLSPPNILTTATIPLAGVPLPLGVVSITSVGAHLHMRQFKLLVEFPSGTSALVLSGAVNHGNTLIAADETRFSMTQHAAGGLFRWVRYSFMMAKALLAQKGGKELRDAYNGVPGSRWQWALNLMECGYCLTSKMDSLLAEFGFSSASHYEGIVQPLRDKGYLSDEAYLAFRDELRHLYELRQRLCDAKSEPGVTVQQNIRYHTHIHQAEQAIQALEGQLMLLQACRRIEAIVFANLASFVLFGYLVGAEYLSSGNHYDRVLQHLYQGGYVKAQDDLARLHVLRLHLLGVTAKHARGVKENTRTKEQIHLVEERIAKAEEHLFLLEACRLIETARNLSASTRCTTHSMSSTNPGKCRHEPDNEQFPPATRLRRDNEERASTPRSPPTLALKRAREDEDFKDRRVHPRISDGTGVFSSSATEATNEGEVAKPEVTGGEVAGDGAAAQVLYAMRRQLQRQLWRAAVAEMRARDREGDLQ</sequence>
<feature type="compositionally biased region" description="Low complexity" evidence="1">
    <location>
        <begin position="92"/>
        <end position="129"/>
    </location>
</feature>
<keyword evidence="3" id="KW-1185">Reference proteome</keyword>